<evidence type="ECO:0000259" key="8">
    <source>
        <dbReference type="PROSITE" id="PS50110"/>
    </source>
</evidence>
<dbReference type="SUPFAM" id="SSF46894">
    <property type="entry name" value="C-terminal effector domain of the bipartite response regulators"/>
    <property type="match status" value="1"/>
</dbReference>
<proteinExistence type="predicted"/>
<dbReference type="Gene3D" id="1.10.10.10">
    <property type="entry name" value="Winged helix-like DNA-binding domain superfamily/Winged helix DNA-binding domain"/>
    <property type="match status" value="1"/>
</dbReference>
<comment type="caution">
    <text evidence="10">The sequence shown here is derived from an EMBL/GenBank/DDBJ whole genome shotgun (WGS) entry which is preliminary data.</text>
</comment>
<gene>
    <name evidence="10" type="ORF">F9U64_00750</name>
</gene>
<dbReference type="InterPro" id="IPR051677">
    <property type="entry name" value="AfsR-DnrI-RedD_regulator"/>
</dbReference>
<dbReference type="Gene3D" id="1.25.40.10">
    <property type="entry name" value="Tetratricopeptide repeat domain"/>
    <property type="match status" value="1"/>
</dbReference>
<dbReference type="InterPro" id="IPR011006">
    <property type="entry name" value="CheY-like_superfamily"/>
</dbReference>
<dbReference type="InterPro" id="IPR011990">
    <property type="entry name" value="TPR-like_helical_dom_sf"/>
</dbReference>
<sequence>MPGINGLEVSTKIQEYNSNIHIVFITGYDQYAIEAFELFALDYILKPVQKNRLLKTLDRLSKLTLNQEMITNKDGSILLNCFDEITFVCNSEELPVKWRTKKALELFAYLLHHRNRFVSKDSLIEMFWSDFDPEKTNQQLYTTIYHIRNSLKKANINGIEIKSTSRMENGYILELDERVHFLVDNWADSIQSLDQITGENHKYYMDLFHQYTGDLFGSYQFNWAAAEVDIYRQHLLQLTEKLSEYYVRNKQCNKAVDLYQQVQVLCPQLEISYFQLMKLYDKMKLFQEIEDQFNKLVDMMEEEYDLPPSIEIYDWYQNYRKHLQRYS</sequence>
<dbReference type="PROSITE" id="PS51755">
    <property type="entry name" value="OMPR_PHOB"/>
    <property type="match status" value="1"/>
</dbReference>
<evidence type="ECO:0000256" key="6">
    <source>
        <dbReference type="PROSITE-ProRule" id="PRU00169"/>
    </source>
</evidence>
<keyword evidence="11" id="KW-1185">Reference proteome</keyword>
<dbReference type="InterPro" id="IPR001789">
    <property type="entry name" value="Sig_transdc_resp-reg_receiver"/>
</dbReference>
<reference evidence="10 11" key="1">
    <citation type="submission" date="2019-10" db="EMBL/GenBank/DDBJ databases">
        <title>Gracilibacillus sp. nov. isolated from rice seeds.</title>
        <authorList>
            <person name="He S."/>
        </authorList>
    </citation>
    <scope>NUCLEOTIDE SEQUENCE [LARGE SCALE GENOMIC DNA]</scope>
    <source>
        <strain evidence="10 11">TD8</strain>
    </source>
</reference>
<dbReference type="Pfam" id="PF00072">
    <property type="entry name" value="Response_reg"/>
    <property type="match status" value="1"/>
</dbReference>
<dbReference type="SUPFAM" id="SSF52172">
    <property type="entry name" value="CheY-like"/>
    <property type="match status" value="1"/>
</dbReference>
<dbReference type="InterPro" id="IPR001867">
    <property type="entry name" value="OmpR/PhoB-type_DNA-bd"/>
</dbReference>
<feature type="domain" description="Response regulatory" evidence="8">
    <location>
        <begin position="1"/>
        <end position="61"/>
    </location>
</feature>
<evidence type="ECO:0000256" key="4">
    <source>
        <dbReference type="ARBA" id="ARBA00023125"/>
    </source>
</evidence>
<accession>A0A7C8L9X6</accession>
<evidence type="ECO:0000256" key="1">
    <source>
        <dbReference type="ARBA" id="ARBA00004496"/>
    </source>
</evidence>
<name>A0A7C8L9X6_9BACI</name>
<dbReference type="GO" id="GO:0003677">
    <property type="term" value="F:DNA binding"/>
    <property type="evidence" value="ECO:0007669"/>
    <property type="project" value="UniProtKB-UniRule"/>
</dbReference>
<keyword evidence="4 7" id="KW-0238">DNA-binding</keyword>
<keyword evidence="2" id="KW-0902">Two-component regulatory system</keyword>
<organism evidence="10 11">
    <name type="scientific">Gracilibacillus oryzae</name>
    <dbReference type="NCBI Taxonomy" id="1672701"/>
    <lineage>
        <taxon>Bacteria</taxon>
        <taxon>Bacillati</taxon>
        <taxon>Bacillota</taxon>
        <taxon>Bacilli</taxon>
        <taxon>Bacillales</taxon>
        <taxon>Bacillaceae</taxon>
        <taxon>Gracilibacillus</taxon>
    </lineage>
</organism>
<dbReference type="InterPro" id="IPR016032">
    <property type="entry name" value="Sig_transdc_resp-reg_C-effctor"/>
</dbReference>
<dbReference type="GO" id="GO:0005737">
    <property type="term" value="C:cytoplasm"/>
    <property type="evidence" value="ECO:0007669"/>
    <property type="project" value="UniProtKB-SubCell"/>
</dbReference>
<dbReference type="PANTHER" id="PTHR35807">
    <property type="entry name" value="TRANSCRIPTIONAL REGULATOR REDD-RELATED"/>
    <property type="match status" value="1"/>
</dbReference>
<dbReference type="Gene3D" id="3.40.50.2300">
    <property type="match status" value="1"/>
</dbReference>
<dbReference type="InterPro" id="IPR036388">
    <property type="entry name" value="WH-like_DNA-bd_sf"/>
</dbReference>
<evidence type="ECO:0000256" key="5">
    <source>
        <dbReference type="ARBA" id="ARBA00023163"/>
    </source>
</evidence>
<feature type="DNA-binding region" description="OmpR/PhoB-type" evidence="7">
    <location>
        <begin position="67"/>
        <end position="175"/>
    </location>
</feature>
<dbReference type="SMART" id="SM00862">
    <property type="entry name" value="Trans_reg_C"/>
    <property type="match status" value="1"/>
</dbReference>
<dbReference type="PANTHER" id="PTHR35807:SF2">
    <property type="entry name" value="TRANSCRIPTIONAL ACTIVATOR DOMAIN"/>
    <property type="match status" value="1"/>
</dbReference>
<evidence type="ECO:0000256" key="3">
    <source>
        <dbReference type="ARBA" id="ARBA00023015"/>
    </source>
</evidence>
<evidence type="ECO:0000256" key="2">
    <source>
        <dbReference type="ARBA" id="ARBA00023012"/>
    </source>
</evidence>
<comment type="caution">
    <text evidence="6">Lacks conserved residue(s) required for the propagation of feature annotation.</text>
</comment>
<dbReference type="SUPFAM" id="SSF48452">
    <property type="entry name" value="TPR-like"/>
    <property type="match status" value="1"/>
</dbReference>
<dbReference type="EMBL" id="WEID01000004">
    <property type="protein sequence ID" value="KAB8139356.1"/>
    <property type="molecule type" value="Genomic_DNA"/>
</dbReference>
<evidence type="ECO:0000256" key="7">
    <source>
        <dbReference type="PROSITE-ProRule" id="PRU01091"/>
    </source>
</evidence>
<dbReference type="OrthoDB" id="3190595at2"/>
<protein>
    <submittedName>
        <fullName evidence="10">Response regulator</fullName>
    </submittedName>
</protein>
<evidence type="ECO:0000313" key="11">
    <source>
        <dbReference type="Proteomes" id="UP000480246"/>
    </source>
</evidence>
<dbReference type="GO" id="GO:0006355">
    <property type="term" value="P:regulation of DNA-templated transcription"/>
    <property type="evidence" value="ECO:0007669"/>
    <property type="project" value="InterPro"/>
</dbReference>
<keyword evidence="5" id="KW-0804">Transcription</keyword>
<keyword evidence="3" id="KW-0805">Transcription regulation</keyword>
<dbReference type="Proteomes" id="UP000480246">
    <property type="component" value="Unassembled WGS sequence"/>
</dbReference>
<evidence type="ECO:0000313" key="10">
    <source>
        <dbReference type="EMBL" id="KAB8139356.1"/>
    </source>
</evidence>
<dbReference type="AlphaFoldDB" id="A0A7C8L9X6"/>
<evidence type="ECO:0000259" key="9">
    <source>
        <dbReference type="PROSITE" id="PS51755"/>
    </source>
</evidence>
<dbReference type="Pfam" id="PF00486">
    <property type="entry name" value="Trans_reg_C"/>
    <property type="match status" value="1"/>
</dbReference>
<feature type="domain" description="OmpR/PhoB-type" evidence="9">
    <location>
        <begin position="67"/>
        <end position="175"/>
    </location>
</feature>
<comment type="subcellular location">
    <subcellularLocation>
        <location evidence="1">Cytoplasm</location>
    </subcellularLocation>
</comment>
<dbReference type="PROSITE" id="PS50110">
    <property type="entry name" value="RESPONSE_REGULATORY"/>
    <property type="match status" value="1"/>
</dbReference>
<dbReference type="GO" id="GO:0000160">
    <property type="term" value="P:phosphorelay signal transduction system"/>
    <property type="evidence" value="ECO:0007669"/>
    <property type="project" value="UniProtKB-KW"/>
</dbReference>